<evidence type="ECO:0000256" key="10">
    <source>
        <dbReference type="ARBA" id="ARBA00023242"/>
    </source>
</evidence>
<feature type="region of interest" description="Disordered" evidence="12">
    <location>
        <begin position="108"/>
        <end position="127"/>
    </location>
</feature>
<evidence type="ECO:0000256" key="1">
    <source>
        <dbReference type="ARBA" id="ARBA00004123"/>
    </source>
</evidence>
<evidence type="ECO:0000256" key="5">
    <source>
        <dbReference type="ARBA" id="ARBA00022723"/>
    </source>
</evidence>
<comment type="caution">
    <text evidence="15">The sequence shown here is derived from an EMBL/GenBank/DDBJ whole genome shotgun (WGS) entry which is preliminary data.</text>
</comment>
<proteinExistence type="predicted"/>
<gene>
    <name evidence="15" type="ORF">V1264_023399</name>
</gene>
<dbReference type="Proteomes" id="UP001374579">
    <property type="component" value="Unassembled WGS sequence"/>
</dbReference>
<dbReference type="GO" id="GO:0003677">
    <property type="term" value="F:DNA binding"/>
    <property type="evidence" value="ECO:0007669"/>
    <property type="project" value="InterPro"/>
</dbReference>
<evidence type="ECO:0000256" key="7">
    <source>
        <dbReference type="ARBA" id="ARBA00022833"/>
    </source>
</evidence>
<evidence type="ECO:0000256" key="4">
    <source>
        <dbReference type="ARBA" id="ARBA00022553"/>
    </source>
</evidence>
<evidence type="ECO:0000259" key="14">
    <source>
        <dbReference type="PROSITE" id="PS52014"/>
    </source>
</evidence>
<evidence type="ECO:0000256" key="12">
    <source>
        <dbReference type="SAM" id="MobiDB-lite"/>
    </source>
</evidence>
<feature type="compositionally biased region" description="Polar residues" evidence="12">
    <location>
        <begin position="185"/>
        <end position="196"/>
    </location>
</feature>
<dbReference type="Pfam" id="PF21524">
    <property type="entry name" value="SAMD1_WH"/>
    <property type="match status" value="1"/>
</dbReference>
<evidence type="ECO:0000313" key="15">
    <source>
        <dbReference type="EMBL" id="KAK7100439.1"/>
    </source>
</evidence>
<dbReference type="PROSITE" id="PS52014">
    <property type="entry name" value="SAMD1_WH"/>
    <property type="match status" value="1"/>
</dbReference>
<dbReference type="AlphaFoldDB" id="A0AAN9B852"/>
<protein>
    <submittedName>
        <fullName evidence="15">Uncharacterized protein</fullName>
    </submittedName>
</protein>
<dbReference type="InterPro" id="IPR019787">
    <property type="entry name" value="Znf_PHD-finger"/>
</dbReference>
<keyword evidence="3" id="KW-1017">Isopeptide bond</keyword>
<dbReference type="InterPro" id="IPR013761">
    <property type="entry name" value="SAM/pointed_sf"/>
</dbReference>
<keyword evidence="9" id="KW-0156">Chromatin regulator</keyword>
<reference evidence="15 16" key="1">
    <citation type="submission" date="2024-02" db="EMBL/GenBank/DDBJ databases">
        <title>Chromosome-scale genome assembly of the rough periwinkle Littorina saxatilis.</title>
        <authorList>
            <person name="De Jode A."/>
            <person name="Faria R."/>
            <person name="Formenti G."/>
            <person name="Sims Y."/>
            <person name="Smith T.P."/>
            <person name="Tracey A."/>
            <person name="Wood J.M.D."/>
            <person name="Zagrodzka Z.B."/>
            <person name="Johannesson K."/>
            <person name="Butlin R.K."/>
            <person name="Leder E.H."/>
        </authorList>
    </citation>
    <scope>NUCLEOTIDE SEQUENCE [LARGE SCALE GENOMIC DNA]</scope>
    <source>
        <strain evidence="15">Snail1</strain>
        <tissue evidence="15">Muscle</tissue>
    </source>
</reference>
<keyword evidence="8" id="KW-0832">Ubl conjugation</keyword>
<dbReference type="SMART" id="SM00249">
    <property type="entry name" value="PHD"/>
    <property type="match status" value="2"/>
</dbReference>
<feature type="domain" description="PHD-type" evidence="13">
    <location>
        <begin position="346"/>
        <end position="399"/>
    </location>
</feature>
<keyword evidence="2" id="KW-0678">Repressor</keyword>
<keyword evidence="16" id="KW-1185">Reference proteome</keyword>
<dbReference type="GO" id="GO:0005634">
    <property type="term" value="C:nucleus"/>
    <property type="evidence" value="ECO:0007669"/>
    <property type="project" value="UniProtKB-SubCell"/>
</dbReference>
<dbReference type="InterPro" id="IPR013083">
    <property type="entry name" value="Znf_RING/FYVE/PHD"/>
</dbReference>
<feature type="region of interest" description="Disordered" evidence="12">
    <location>
        <begin position="430"/>
        <end position="453"/>
    </location>
</feature>
<evidence type="ECO:0000259" key="13">
    <source>
        <dbReference type="PROSITE" id="PS50016"/>
    </source>
</evidence>
<organism evidence="15 16">
    <name type="scientific">Littorina saxatilis</name>
    <dbReference type="NCBI Taxonomy" id="31220"/>
    <lineage>
        <taxon>Eukaryota</taxon>
        <taxon>Metazoa</taxon>
        <taxon>Spiralia</taxon>
        <taxon>Lophotrochozoa</taxon>
        <taxon>Mollusca</taxon>
        <taxon>Gastropoda</taxon>
        <taxon>Caenogastropoda</taxon>
        <taxon>Littorinimorpha</taxon>
        <taxon>Littorinoidea</taxon>
        <taxon>Littorinidae</taxon>
        <taxon>Littorina</taxon>
    </lineage>
</organism>
<dbReference type="PANTHER" id="PTHR12247">
    <property type="entry name" value="POLYCOMB GROUP PROTEIN"/>
    <property type="match status" value="1"/>
</dbReference>
<feature type="region of interest" description="Disordered" evidence="12">
    <location>
        <begin position="164"/>
        <end position="276"/>
    </location>
</feature>
<keyword evidence="6 11" id="KW-0863">Zinc-finger</keyword>
<dbReference type="GO" id="GO:0008270">
    <property type="term" value="F:zinc ion binding"/>
    <property type="evidence" value="ECO:0007669"/>
    <property type="project" value="UniProtKB-KW"/>
</dbReference>
<dbReference type="CDD" id="cd09509">
    <property type="entry name" value="SAM_Polycomb"/>
    <property type="match status" value="1"/>
</dbReference>
<dbReference type="Gene3D" id="3.30.40.10">
    <property type="entry name" value="Zinc/RING finger domain, C3HC4 (zinc finger)"/>
    <property type="match status" value="1"/>
</dbReference>
<evidence type="ECO:0000313" key="16">
    <source>
        <dbReference type="Proteomes" id="UP001374579"/>
    </source>
</evidence>
<dbReference type="GO" id="GO:0006325">
    <property type="term" value="P:chromatin organization"/>
    <property type="evidence" value="ECO:0007669"/>
    <property type="project" value="UniProtKB-KW"/>
</dbReference>
<dbReference type="SUPFAM" id="SSF47769">
    <property type="entry name" value="SAM/Pointed domain"/>
    <property type="match status" value="1"/>
</dbReference>
<keyword evidence="4" id="KW-0597">Phosphoprotein</keyword>
<evidence type="ECO:0000256" key="9">
    <source>
        <dbReference type="ARBA" id="ARBA00022853"/>
    </source>
</evidence>
<dbReference type="Gene3D" id="1.10.150.50">
    <property type="entry name" value="Transcription Factor, Ets-1"/>
    <property type="match status" value="1"/>
</dbReference>
<dbReference type="PANTHER" id="PTHR12247:SF131">
    <property type="entry name" value="LD05287P"/>
    <property type="match status" value="1"/>
</dbReference>
<keyword evidence="10" id="KW-0539">Nucleus</keyword>
<dbReference type="InterPro" id="IPR048589">
    <property type="entry name" value="SAMD1-like_WH"/>
</dbReference>
<keyword evidence="7" id="KW-0862">Zinc</keyword>
<evidence type="ECO:0000256" key="6">
    <source>
        <dbReference type="ARBA" id="ARBA00022771"/>
    </source>
</evidence>
<accession>A0AAN9B852</accession>
<dbReference type="GO" id="GO:0003682">
    <property type="term" value="F:chromatin binding"/>
    <property type="evidence" value="ECO:0007669"/>
    <property type="project" value="TreeGrafter"/>
</dbReference>
<evidence type="ECO:0000256" key="2">
    <source>
        <dbReference type="ARBA" id="ARBA00022491"/>
    </source>
</evidence>
<feature type="compositionally biased region" description="Acidic residues" evidence="12">
    <location>
        <begin position="434"/>
        <end position="453"/>
    </location>
</feature>
<comment type="subcellular location">
    <subcellularLocation>
        <location evidence="1">Nucleus</location>
    </subcellularLocation>
</comment>
<evidence type="ECO:0000256" key="3">
    <source>
        <dbReference type="ARBA" id="ARBA00022499"/>
    </source>
</evidence>
<dbReference type="GO" id="GO:0045892">
    <property type="term" value="P:negative regulation of DNA-templated transcription"/>
    <property type="evidence" value="ECO:0007669"/>
    <property type="project" value="TreeGrafter"/>
</dbReference>
<sequence length="590" mass="66669">MASPYIKRHILNAIEHLRARKARPDLHRICNQLKRRHNCAIHETTRCIDHLMDMGIVIKVEYKGSMSYRDASKWKRGHVAGHIMNTNALVAKIQGAIDAIIEGRSKSDFNTPDGRTAAPVKTGERGATTEEIEAWFKKQNGENSCHLSGDALFEVLTREVETNTLKKSPEDGTYTVGRRVKITPRQKSASPPSQGKSEPDLEEKPLVQIISSTTPSESTNSYIDDKRQRPPSGRKRINKYKDEIYELPPIKKSRKQSNLQNQPMDPPAVKQEPKVKKEKVPFEEEYRLAGMFRLCNEVHQMEIPSRHEGQEAEMLVCCGCQMKAHPSCLSYCEELLAKIDRDTWRCVTCKKCAKCDLLLRTPSPMTCNGCDLAYHKSCHKPIMRKKPKEDWLCMRCTGIELKTEMTASAMEREETSSSLDCGSEDANSIKEDVHEEAEENNGEDGDEPEEDNSDSILPAVKAAKNTSFPPTPSASPLWDLDKASAEMLGIEPEQMREDQKVKKVSKFDGQHFPDPTNWTVEQVYEFVRNADGCYAEAADALKREEIDGEALMCLKREEVLSNFSLKVGPALKLHRFLTNMRTGGNAHMYV</sequence>
<dbReference type="InterPro" id="IPR001965">
    <property type="entry name" value="Znf_PHD"/>
</dbReference>
<dbReference type="InterPro" id="IPR011011">
    <property type="entry name" value="Znf_FYVE_PHD"/>
</dbReference>
<dbReference type="SUPFAM" id="SSF57903">
    <property type="entry name" value="FYVE/PHD zinc finger"/>
    <property type="match status" value="1"/>
</dbReference>
<evidence type="ECO:0000256" key="11">
    <source>
        <dbReference type="PROSITE-ProRule" id="PRU00146"/>
    </source>
</evidence>
<dbReference type="GO" id="GO:0042393">
    <property type="term" value="F:histone binding"/>
    <property type="evidence" value="ECO:0007669"/>
    <property type="project" value="TreeGrafter"/>
</dbReference>
<keyword evidence="5" id="KW-0479">Metal-binding</keyword>
<feature type="domain" description="SAMD1-like winged helix (WH)" evidence="14">
    <location>
        <begin position="1"/>
        <end position="74"/>
    </location>
</feature>
<dbReference type="EMBL" id="JBAMIC010000011">
    <property type="protein sequence ID" value="KAK7100439.1"/>
    <property type="molecule type" value="Genomic_DNA"/>
</dbReference>
<dbReference type="InterPro" id="IPR050548">
    <property type="entry name" value="PcG_chromatin_remod_factors"/>
</dbReference>
<feature type="compositionally biased region" description="Polar residues" evidence="12">
    <location>
        <begin position="209"/>
        <end position="222"/>
    </location>
</feature>
<name>A0AAN9B852_9CAEN</name>
<evidence type="ECO:0000256" key="8">
    <source>
        <dbReference type="ARBA" id="ARBA00022843"/>
    </source>
</evidence>
<dbReference type="PROSITE" id="PS50016">
    <property type="entry name" value="ZF_PHD_2"/>
    <property type="match status" value="1"/>
</dbReference>